<evidence type="ECO:0000313" key="1">
    <source>
        <dbReference type="EMBL" id="DAF61752.1"/>
    </source>
</evidence>
<dbReference type="EMBL" id="BK032816">
    <property type="protein sequence ID" value="DAF61752.1"/>
    <property type="molecule type" value="Genomic_DNA"/>
</dbReference>
<organism evidence="1">
    <name type="scientific">Siphoviridae sp. ct1yA16</name>
    <dbReference type="NCBI Taxonomy" id="2827767"/>
    <lineage>
        <taxon>Viruses</taxon>
        <taxon>Duplodnaviria</taxon>
        <taxon>Heunggongvirae</taxon>
        <taxon>Uroviricota</taxon>
        <taxon>Caudoviricetes</taxon>
    </lineage>
</organism>
<name>A0A8S5TF28_9CAUD</name>
<reference evidence="1" key="1">
    <citation type="journal article" date="2021" name="Proc. Natl. Acad. Sci. U.S.A.">
        <title>A Catalog of Tens of Thousands of Viruses from Human Metagenomes Reveals Hidden Associations with Chronic Diseases.</title>
        <authorList>
            <person name="Tisza M.J."/>
            <person name="Buck C.B."/>
        </authorList>
    </citation>
    <scope>NUCLEOTIDE SEQUENCE</scope>
    <source>
        <strain evidence="1">Ct1yA16</strain>
    </source>
</reference>
<accession>A0A8S5TF28</accession>
<protein>
    <submittedName>
        <fullName evidence="1">Uncharacterized protein</fullName>
    </submittedName>
</protein>
<proteinExistence type="predicted"/>
<sequence>MGNEEENNLNVVNQNEVVPTTDENTVTQAAEENVEGANIATNADNSNVSEFANKEIAKEKMFTQKQLNKIVQERVRRAKNDDEAKYRELQNVLNAGLGTNSVEESTEKLKQFYKEQGVNIPELPQYDERDVETLAKSDASRIIDCGYDEIVDVVDQLASKGVDKMTTREKYLFRELANERKNQEAIKELKSIGVGDEILNDSNFKDFANKFDPSRTTTKEIYEMYKKMLPPKEAPKPIASMKNSDSSADVIKDFYTKDEASKFTRADFDKNPKLFKAVCDSMSRW</sequence>